<reference evidence="4" key="2">
    <citation type="submission" date="2013-12" db="EMBL/GenBank/DDBJ databases">
        <authorList>
            <person name="Yu Y."/>
            <person name="Lee S."/>
            <person name="de Baynast K."/>
            <person name="Wissotski M."/>
            <person name="Liu L."/>
            <person name="Talag J."/>
            <person name="Goicoechea J."/>
            <person name="Angelova A."/>
            <person name="Jetty R."/>
            <person name="Kudrna D."/>
            <person name="Golser W."/>
            <person name="Rivera L."/>
            <person name="Zhang J."/>
            <person name="Wing R."/>
        </authorList>
    </citation>
    <scope>NUCLEOTIDE SEQUENCE</scope>
</reference>
<dbReference type="InterPro" id="IPR002213">
    <property type="entry name" value="UDP_glucos_trans"/>
</dbReference>
<evidence type="ECO:0000313" key="4">
    <source>
        <dbReference type="Proteomes" id="UP000032180"/>
    </source>
</evidence>
<keyword evidence="4" id="KW-1185">Reference proteome</keyword>
<sequence length="468" mass="51637">MALVVKPHVVIVPYPCSGNINRAMQLAKLLHGQGVFVTFVNTEHNHLRLTGLRSEPNHLNQPAMRGTLERAPVTAEGWRRGDDEGVLPPVTCVVPTFLMSFALDVAKELGIPTMVLWGCSAAALMGHMWLGQLRESGYFPIKDAAELETIIDWIPGMPPIQLGEISGFLRKTEDPDNFGLRFNEIETKNCAKADALILNTFDDLEADVLAALRANYPRIYTIGPIGSLHHHLKDEIDDDASTGSNSSLSLWRQDTECLAWLDKQEPGTVVYVSFGSHAVLTLEQVMEIAWGLVLTGRPFLWAIRENQISGGADGCLPAEPFMEAASQSYITTWCVQEQVLFHHAVGCFVAHNGWNSTCESIAAGVPMVCWPGFADQYTNCKYACKEWGVGMQLDQMVRREQVASHIMLVMELEEKKKCAAGWKAKAEMAVRPGGSSYRNLSSMVGALIKSSQAELQTEPEPLCEIRNI</sequence>
<dbReference type="GO" id="GO:0080044">
    <property type="term" value="F:quercetin 7-O-glucosyltransferase activity"/>
    <property type="evidence" value="ECO:0007669"/>
    <property type="project" value="TreeGrafter"/>
</dbReference>
<dbReference type="eggNOG" id="KOG1192">
    <property type="taxonomic scope" value="Eukaryota"/>
</dbReference>
<dbReference type="Gramene" id="LPERR11G09850.1">
    <property type="protein sequence ID" value="LPERR11G09850.1"/>
    <property type="gene ID" value="LPERR11G09850"/>
</dbReference>
<dbReference type="PANTHER" id="PTHR11926">
    <property type="entry name" value="GLUCOSYL/GLUCURONOSYL TRANSFERASES"/>
    <property type="match status" value="1"/>
</dbReference>
<accession>A0A0D9XRQ5</accession>
<proteinExistence type="inferred from homology"/>
<evidence type="ECO:0000313" key="3">
    <source>
        <dbReference type="EnsemblPlants" id="LPERR11G09850.1"/>
    </source>
</evidence>
<dbReference type="Proteomes" id="UP000032180">
    <property type="component" value="Chromosome 11"/>
</dbReference>
<keyword evidence="2" id="KW-0808">Transferase</keyword>
<comment type="similarity">
    <text evidence="1">Belongs to the UDP-glycosyltransferase family.</text>
</comment>
<dbReference type="FunFam" id="3.40.50.2000:FF:000056">
    <property type="entry name" value="Glycosyltransferase"/>
    <property type="match status" value="1"/>
</dbReference>
<dbReference type="Gene3D" id="3.40.50.2000">
    <property type="entry name" value="Glycogen Phosphorylase B"/>
    <property type="match status" value="2"/>
</dbReference>
<evidence type="ECO:0008006" key="5">
    <source>
        <dbReference type="Google" id="ProtNLM"/>
    </source>
</evidence>
<evidence type="ECO:0000256" key="1">
    <source>
        <dbReference type="ARBA" id="ARBA00009995"/>
    </source>
</evidence>
<organism evidence="3 4">
    <name type="scientific">Leersia perrieri</name>
    <dbReference type="NCBI Taxonomy" id="77586"/>
    <lineage>
        <taxon>Eukaryota</taxon>
        <taxon>Viridiplantae</taxon>
        <taxon>Streptophyta</taxon>
        <taxon>Embryophyta</taxon>
        <taxon>Tracheophyta</taxon>
        <taxon>Spermatophyta</taxon>
        <taxon>Magnoliopsida</taxon>
        <taxon>Liliopsida</taxon>
        <taxon>Poales</taxon>
        <taxon>Poaceae</taxon>
        <taxon>BOP clade</taxon>
        <taxon>Oryzoideae</taxon>
        <taxon>Oryzeae</taxon>
        <taxon>Oryzinae</taxon>
        <taxon>Leersia</taxon>
    </lineage>
</organism>
<dbReference type="AlphaFoldDB" id="A0A0D9XRQ5"/>
<reference evidence="3" key="3">
    <citation type="submission" date="2015-04" db="UniProtKB">
        <authorList>
            <consortium name="EnsemblPlants"/>
        </authorList>
    </citation>
    <scope>IDENTIFICATION</scope>
</reference>
<evidence type="ECO:0000256" key="2">
    <source>
        <dbReference type="ARBA" id="ARBA00022679"/>
    </source>
</evidence>
<dbReference type="EnsemblPlants" id="LPERR11G09850.1">
    <property type="protein sequence ID" value="LPERR11G09850.1"/>
    <property type="gene ID" value="LPERR11G09850"/>
</dbReference>
<dbReference type="HOGENOM" id="CLU_001724_0_0_1"/>
<dbReference type="Pfam" id="PF00201">
    <property type="entry name" value="UDPGT"/>
    <property type="match status" value="1"/>
</dbReference>
<dbReference type="CDD" id="cd03784">
    <property type="entry name" value="GT1_Gtf-like"/>
    <property type="match status" value="1"/>
</dbReference>
<reference evidence="3 4" key="1">
    <citation type="submission" date="2012-08" db="EMBL/GenBank/DDBJ databases">
        <title>Oryza genome evolution.</title>
        <authorList>
            <person name="Wing R.A."/>
        </authorList>
    </citation>
    <scope>NUCLEOTIDE SEQUENCE</scope>
</reference>
<dbReference type="SUPFAM" id="SSF53756">
    <property type="entry name" value="UDP-Glycosyltransferase/glycogen phosphorylase"/>
    <property type="match status" value="1"/>
</dbReference>
<dbReference type="PANTHER" id="PTHR11926:SF1537">
    <property type="entry name" value="OS08G0168700 PROTEIN"/>
    <property type="match status" value="1"/>
</dbReference>
<protein>
    <recommendedName>
        <fullName evidence="5">Glycosyltransferase</fullName>
    </recommendedName>
</protein>
<dbReference type="GO" id="GO:0080043">
    <property type="term" value="F:quercetin 3-O-glucosyltransferase activity"/>
    <property type="evidence" value="ECO:0007669"/>
    <property type="project" value="TreeGrafter"/>
</dbReference>
<name>A0A0D9XRQ5_9ORYZ</name>